<protein>
    <submittedName>
        <fullName evidence="2">Uncharacterized protein</fullName>
    </submittedName>
</protein>
<accession>A0A6H5HNR2</accession>
<dbReference type="EMBL" id="CADCXU010033969">
    <property type="protein sequence ID" value="CAB0019499.1"/>
    <property type="molecule type" value="Genomic_DNA"/>
</dbReference>
<keyword evidence="3" id="KW-1185">Reference proteome</keyword>
<name>A0A6H5HNR2_9HEMI</name>
<feature type="compositionally biased region" description="Basic and acidic residues" evidence="1">
    <location>
        <begin position="15"/>
        <end position="64"/>
    </location>
</feature>
<dbReference type="Proteomes" id="UP000479000">
    <property type="component" value="Unassembled WGS sequence"/>
</dbReference>
<evidence type="ECO:0000313" key="2">
    <source>
        <dbReference type="EMBL" id="CAB0019499.1"/>
    </source>
</evidence>
<evidence type="ECO:0000256" key="1">
    <source>
        <dbReference type="SAM" id="MobiDB-lite"/>
    </source>
</evidence>
<organism evidence="2 3">
    <name type="scientific">Nesidiocoris tenuis</name>
    <dbReference type="NCBI Taxonomy" id="355587"/>
    <lineage>
        <taxon>Eukaryota</taxon>
        <taxon>Metazoa</taxon>
        <taxon>Ecdysozoa</taxon>
        <taxon>Arthropoda</taxon>
        <taxon>Hexapoda</taxon>
        <taxon>Insecta</taxon>
        <taxon>Pterygota</taxon>
        <taxon>Neoptera</taxon>
        <taxon>Paraneoptera</taxon>
        <taxon>Hemiptera</taxon>
        <taxon>Heteroptera</taxon>
        <taxon>Panheteroptera</taxon>
        <taxon>Cimicomorpha</taxon>
        <taxon>Miridae</taxon>
        <taxon>Dicyphina</taxon>
        <taxon>Nesidiocoris</taxon>
    </lineage>
</organism>
<feature type="region of interest" description="Disordered" evidence="1">
    <location>
        <begin position="1"/>
        <end position="102"/>
    </location>
</feature>
<proteinExistence type="predicted"/>
<sequence>MEERTSEIYQKIQKKKLDAAKEAEEAENKQEHFWREQERKAKEAETQMREIARRAREEHRRSMQDSDFLQVPQINQAPLSNHQARSGNPPPSPARGQFPRPSVRKDLGLCHFLQGCRQMQTLPHRRVQRPLPVPRDEPDLTQYPGSEFQNSVSKQKPQFTEINFRLDQNTAYSVRVTLKRLCPGSTLERSKRSASLHSDTEMYPYSANQTSVSPPWNKGTGALYHERTETAISRCSENDKDRLPYVIPVITQKPHFLSCNFVPRRCTYPTPNTAIDLLPKSCVILCNWSISESPANIGSDVSISTINVPRAQMSTALKPQDQHNYKTSKGCNFNRKLREVYHRDVPVNLRSTIAVDMFIFRDPLEAT</sequence>
<reference evidence="2 3" key="1">
    <citation type="submission" date="2020-02" db="EMBL/GenBank/DDBJ databases">
        <authorList>
            <person name="Ferguson B K."/>
        </authorList>
    </citation>
    <scope>NUCLEOTIDE SEQUENCE [LARGE SCALE GENOMIC DNA]</scope>
</reference>
<gene>
    <name evidence="2" type="ORF">NTEN_LOCUS23211</name>
</gene>
<evidence type="ECO:0000313" key="3">
    <source>
        <dbReference type="Proteomes" id="UP000479000"/>
    </source>
</evidence>
<feature type="compositionally biased region" description="Polar residues" evidence="1">
    <location>
        <begin position="72"/>
        <end position="86"/>
    </location>
</feature>
<dbReference type="AlphaFoldDB" id="A0A6H5HNR2"/>